<feature type="transmembrane region" description="Helical" evidence="1">
    <location>
        <begin position="87"/>
        <end position="108"/>
    </location>
</feature>
<dbReference type="Pfam" id="PF10823">
    <property type="entry name" value="DUF2568"/>
    <property type="match status" value="1"/>
</dbReference>
<evidence type="ECO:0000256" key="1">
    <source>
        <dbReference type="SAM" id="Phobius"/>
    </source>
</evidence>
<accession>A0A916K6X3</accession>
<organism evidence="2 3">
    <name type="scientific">Paenibacillus solanacearum</name>
    <dbReference type="NCBI Taxonomy" id="2048548"/>
    <lineage>
        <taxon>Bacteria</taxon>
        <taxon>Bacillati</taxon>
        <taxon>Bacillota</taxon>
        <taxon>Bacilli</taxon>
        <taxon>Bacillales</taxon>
        <taxon>Paenibacillaceae</taxon>
        <taxon>Paenibacillus</taxon>
    </lineage>
</organism>
<name>A0A916K6X3_9BACL</name>
<feature type="transmembrane region" description="Helical" evidence="1">
    <location>
        <begin position="35"/>
        <end position="53"/>
    </location>
</feature>
<evidence type="ECO:0000313" key="2">
    <source>
        <dbReference type="EMBL" id="CAG7641423.1"/>
    </source>
</evidence>
<comment type="caution">
    <text evidence="2">The sequence shown here is derived from an EMBL/GenBank/DDBJ whole genome shotgun (WGS) entry which is preliminary data.</text>
</comment>
<keyword evidence="1" id="KW-1133">Transmembrane helix</keyword>
<dbReference type="InterPro" id="IPR021214">
    <property type="entry name" value="DUF2568"/>
</dbReference>
<feature type="transmembrane region" description="Helical" evidence="1">
    <location>
        <begin position="7"/>
        <end position="29"/>
    </location>
</feature>
<sequence>MFIAFNLVIRFVLELILLASLGIGGYHLADGTVSSIVLTAGLPLIAAIVWGLFISPKARIALPIAAVVIIEFVLVGAAAYGLIRSGYLVAAVIYAALHIGNRLLLLLIGGTPEDMVKPFIRK</sequence>
<proteinExistence type="predicted"/>
<protein>
    <recommendedName>
        <fullName evidence="4">DUF2568 domain-containing protein</fullName>
    </recommendedName>
</protein>
<evidence type="ECO:0000313" key="3">
    <source>
        <dbReference type="Proteomes" id="UP000693672"/>
    </source>
</evidence>
<gene>
    <name evidence="2" type="ORF">PAESOLCIP111_04229</name>
</gene>
<feature type="transmembrane region" description="Helical" evidence="1">
    <location>
        <begin position="60"/>
        <end position="81"/>
    </location>
</feature>
<reference evidence="2" key="1">
    <citation type="submission" date="2021-06" db="EMBL/GenBank/DDBJ databases">
        <authorList>
            <person name="Criscuolo A."/>
        </authorList>
    </citation>
    <scope>NUCLEOTIDE SEQUENCE</scope>
    <source>
        <strain evidence="2">CIP111600</strain>
    </source>
</reference>
<dbReference type="Proteomes" id="UP000693672">
    <property type="component" value="Unassembled WGS sequence"/>
</dbReference>
<dbReference type="EMBL" id="CAJVAS010000022">
    <property type="protein sequence ID" value="CAG7641423.1"/>
    <property type="molecule type" value="Genomic_DNA"/>
</dbReference>
<dbReference type="AlphaFoldDB" id="A0A916K6X3"/>
<keyword evidence="1" id="KW-0472">Membrane</keyword>
<evidence type="ECO:0008006" key="4">
    <source>
        <dbReference type="Google" id="ProtNLM"/>
    </source>
</evidence>
<keyword evidence="3" id="KW-1185">Reference proteome</keyword>
<keyword evidence="1" id="KW-0812">Transmembrane</keyword>
<dbReference type="RefSeq" id="WP_218093955.1">
    <property type="nucleotide sequence ID" value="NZ_CAJVAS010000022.1"/>
</dbReference>